<dbReference type="FunFam" id="3.40.50.300:FF:000049">
    <property type="entry name" value="Dynein, axonemal, heavy chain 5"/>
    <property type="match status" value="1"/>
</dbReference>
<dbReference type="FunFam" id="1.20.920.20:FF:000003">
    <property type="entry name" value="Dynein axonemal heavy chain 17"/>
    <property type="match status" value="1"/>
</dbReference>
<evidence type="ECO:0000256" key="13">
    <source>
        <dbReference type="ARBA" id="ARBA00023273"/>
    </source>
</evidence>
<dbReference type="FunFam" id="1.20.140.100:FF:000001">
    <property type="entry name" value="dynein heavy chain 17, axonemal"/>
    <property type="match status" value="1"/>
</dbReference>
<dbReference type="FunFam" id="1.10.8.720:FF:000002">
    <property type="entry name" value="Dynein heavy chain 9, axonemal"/>
    <property type="match status" value="1"/>
</dbReference>
<keyword evidence="6" id="KW-0547">Nucleotide-binding</keyword>
<evidence type="ECO:0000256" key="14">
    <source>
        <dbReference type="SAM" id="Coils"/>
    </source>
</evidence>
<dbReference type="InterPro" id="IPR013594">
    <property type="entry name" value="Dynein_heavy_tail"/>
</dbReference>
<keyword evidence="4" id="KW-0493">Microtubule</keyword>
<evidence type="ECO:0000256" key="5">
    <source>
        <dbReference type="ARBA" id="ARBA00022737"/>
    </source>
</evidence>
<dbReference type="InterPro" id="IPR035699">
    <property type="entry name" value="AAA_6"/>
</dbReference>
<evidence type="ECO:0000256" key="3">
    <source>
        <dbReference type="ARBA" id="ARBA00022490"/>
    </source>
</evidence>
<dbReference type="FunFam" id="1.10.472.130:FF:000001">
    <property type="entry name" value="Dynein, axonemal, heavy chain 9"/>
    <property type="match status" value="1"/>
</dbReference>
<keyword evidence="11" id="KW-0505">Motor protein</keyword>
<keyword evidence="10" id="KW-0969">Cilium</keyword>
<dbReference type="InterPro" id="IPR024743">
    <property type="entry name" value="Dynein_HC_stalk"/>
</dbReference>
<dbReference type="InterPro" id="IPR041589">
    <property type="entry name" value="DNAH3_AAA_lid_1"/>
</dbReference>
<evidence type="ECO:0000256" key="6">
    <source>
        <dbReference type="ARBA" id="ARBA00022741"/>
    </source>
</evidence>
<evidence type="ECO:0000259" key="18">
    <source>
        <dbReference type="Pfam" id="PF12774"/>
    </source>
</evidence>
<dbReference type="EMBL" id="NHOQ01000034">
    <property type="protein sequence ID" value="PWA33655.1"/>
    <property type="molecule type" value="Genomic_DNA"/>
</dbReference>
<organism evidence="26 27">
    <name type="scientific">Gambusia affinis</name>
    <name type="common">Western mosquitofish</name>
    <name type="synonym">Heterandria affinis</name>
    <dbReference type="NCBI Taxonomy" id="33528"/>
    <lineage>
        <taxon>Eukaryota</taxon>
        <taxon>Metazoa</taxon>
        <taxon>Chordata</taxon>
        <taxon>Craniata</taxon>
        <taxon>Vertebrata</taxon>
        <taxon>Euteleostomi</taxon>
        <taxon>Actinopterygii</taxon>
        <taxon>Neopterygii</taxon>
        <taxon>Teleostei</taxon>
        <taxon>Neoteleostei</taxon>
        <taxon>Acanthomorphata</taxon>
        <taxon>Ovalentaria</taxon>
        <taxon>Atherinomorphae</taxon>
        <taxon>Cyprinodontiformes</taxon>
        <taxon>Poeciliidae</taxon>
        <taxon>Poeciliinae</taxon>
        <taxon>Gambusia</taxon>
    </lineage>
</organism>
<accession>A0A315WC89</accession>
<dbReference type="GO" id="GO:0097729">
    <property type="term" value="C:9+2 motile cilium"/>
    <property type="evidence" value="ECO:0007669"/>
    <property type="project" value="UniProtKB-ARBA"/>
</dbReference>
<dbReference type="Gene3D" id="3.10.490.20">
    <property type="match status" value="1"/>
</dbReference>
<proteinExistence type="inferred from homology"/>
<feature type="domain" description="Dynein heavy chain 3 AAA+ lid" evidence="23">
    <location>
        <begin position="2523"/>
        <end position="2617"/>
    </location>
</feature>
<dbReference type="GO" id="GO:0005930">
    <property type="term" value="C:axoneme"/>
    <property type="evidence" value="ECO:0007669"/>
    <property type="project" value="UniProtKB-SubCell"/>
</dbReference>
<evidence type="ECO:0000256" key="9">
    <source>
        <dbReference type="ARBA" id="ARBA00023054"/>
    </source>
</evidence>
<evidence type="ECO:0000259" key="15">
    <source>
        <dbReference type="Pfam" id="PF03028"/>
    </source>
</evidence>
<dbReference type="InterPro" id="IPR041228">
    <property type="entry name" value="Dynein_C"/>
</dbReference>
<evidence type="ECO:0000259" key="24">
    <source>
        <dbReference type="Pfam" id="PF18198"/>
    </source>
</evidence>
<dbReference type="InterPro" id="IPR043157">
    <property type="entry name" value="Dynein_AAA1S"/>
</dbReference>
<comment type="subcellular location">
    <subcellularLocation>
        <location evidence="1">Cytoplasm</location>
        <location evidence="1">Cytoskeleton</location>
        <location evidence="1">Cilium axoneme</location>
    </subcellularLocation>
</comment>
<dbReference type="InterPro" id="IPR013602">
    <property type="entry name" value="Dynein_heavy_linker"/>
</dbReference>
<dbReference type="InterPro" id="IPR042228">
    <property type="entry name" value="Dynein_linker_3"/>
</dbReference>
<feature type="domain" description="Dynein heavy chain coiled coil stalk" evidence="19">
    <location>
        <begin position="2968"/>
        <end position="3305"/>
    </location>
</feature>
<dbReference type="Pfam" id="PF12774">
    <property type="entry name" value="AAA_6"/>
    <property type="match status" value="1"/>
</dbReference>
<evidence type="ECO:0000256" key="2">
    <source>
        <dbReference type="ARBA" id="ARBA00008887"/>
    </source>
</evidence>
<dbReference type="GO" id="GO:0030286">
    <property type="term" value="C:dynein complex"/>
    <property type="evidence" value="ECO:0007669"/>
    <property type="project" value="UniProtKB-KW"/>
</dbReference>
<evidence type="ECO:0000256" key="8">
    <source>
        <dbReference type="ARBA" id="ARBA00023017"/>
    </source>
</evidence>
<dbReference type="Gene3D" id="1.10.287.2620">
    <property type="match status" value="1"/>
</dbReference>
<dbReference type="GO" id="GO:0005524">
    <property type="term" value="F:ATP binding"/>
    <property type="evidence" value="ECO:0007669"/>
    <property type="project" value="UniProtKB-KW"/>
</dbReference>
<dbReference type="InterPro" id="IPR043160">
    <property type="entry name" value="Dynein_C_barrel"/>
</dbReference>
<keyword evidence="13" id="KW-0966">Cell projection</keyword>
<keyword evidence="9 14" id="KW-0175">Coiled coil</keyword>
<dbReference type="FunFam" id="1.20.58.1120:FF:000002">
    <property type="entry name" value="Dynein heavy chain 9, axonemal"/>
    <property type="match status" value="1"/>
</dbReference>
<feature type="domain" description="Dynein heavy chain AAA lid" evidence="24">
    <location>
        <begin position="3973"/>
        <end position="4112"/>
    </location>
</feature>
<evidence type="ECO:0000259" key="25">
    <source>
        <dbReference type="Pfam" id="PF18199"/>
    </source>
</evidence>
<dbReference type="Gene3D" id="1.10.8.1220">
    <property type="match status" value="1"/>
</dbReference>
<evidence type="ECO:0000256" key="1">
    <source>
        <dbReference type="ARBA" id="ARBA00004430"/>
    </source>
</evidence>
<evidence type="ECO:0000313" key="27">
    <source>
        <dbReference type="Proteomes" id="UP000250572"/>
    </source>
</evidence>
<dbReference type="InterPro" id="IPR042219">
    <property type="entry name" value="AAA_lid_11_sf"/>
</dbReference>
<comment type="similarity">
    <text evidence="2">Belongs to the dynein heavy chain family.</text>
</comment>
<feature type="coiled-coil region" evidence="14">
    <location>
        <begin position="3184"/>
        <end position="3267"/>
    </location>
</feature>
<dbReference type="FunFam" id="3.40.50.300:FF:000219">
    <property type="entry name" value="Dynein axonemal heavy chain 17"/>
    <property type="match status" value="1"/>
</dbReference>
<dbReference type="InterPro" id="IPR042222">
    <property type="entry name" value="Dynein_2_N"/>
</dbReference>
<dbReference type="Gene3D" id="1.10.8.720">
    <property type="entry name" value="Region D6 of dynein motor"/>
    <property type="match status" value="1"/>
</dbReference>
<dbReference type="InterPro" id="IPR027417">
    <property type="entry name" value="P-loop_NTPase"/>
</dbReference>
<dbReference type="Gene3D" id="6.10.140.1060">
    <property type="match status" value="1"/>
</dbReference>
<dbReference type="Pfam" id="PF03028">
    <property type="entry name" value="Dynein_heavy"/>
    <property type="match status" value="1"/>
</dbReference>
<evidence type="ECO:0000256" key="4">
    <source>
        <dbReference type="ARBA" id="ARBA00022701"/>
    </source>
</evidence>
<dbReference type="Gene3D" id="1.20.58.1120">
    <property type="match status" value="1"/>
</dbReference>
<evidence type="ECO:0000259" key="21">
    <source>
        <dbReference type="Pfam" id="PF12781"/>
    </source>
</evidence>
<dbReference type="PANTHER" id="PTHR45703">
    <property type="entry name" value="DYNEIN HEAVY CHAIN"/>
    <property type="match status" value="1"/>
</dbReference>
<dbReference type="GO" id="GO:0005874">
    <property type="term" value="C:microtubule"/>
    <property type="evidence" value="ECO:0007669"/>
    <property type="project" value="UniProtKB-KW"/>
</dbReference>
<dbReference type="InterPro" id="IPR041658">
    <property type="entry name" value="AAA_lid_11"/>
</dbReference>
<evidence type="ECO:0000313" key="26">
    <source>
        <dbReference type="EMBL" id="PWA33655.1"/>
    </source>
</evidence>
<dbReference type="FunFam" id="1.10.287.2620:FF:000002">
    <property type="entry name" value="Dynein heavy chain 2, axonemal"/>
    <property type="match status" value="1"/>
</dbReference>
<evidence type="ECO:0000256" key="11">
    <source>
        <dbReference type="ARBA" id="ARBA00023175"/>
    </source>
</evidence>
<dbReference type="FunFam" id="1.10.8.710:FF:000002">
    <property type="entry name" value="dynein heavy chain 17, axonemal"/>
    <property type="match status" value="1"/>
</dbReference>
<evidence type="ECO:0000259" key="22">
    <source>
        <dbReference type="Pfam" id="PF17852"/>
    </source>
</evidence>
<name>A0A315WC89_GAMAF</name>
<gene>
    <name evidence="26" type="ORF">CCH79_00007608</name>
</gene>
<dbReference type="FunFam" id="3.40.50.300:FF:001810">
    <property type="entry name" value="Cytoplasmic dynein 2 heavy chain 1"/>
    <property type="match status" value="1"/>
</dbReference>
<evidence type="ECO:0000259" key="17">
    <source>
        <dbReference type="Pfam" id="PF08393"/>
    </source>
</evidence>
<dbReference type="GO" id="GO:0008569">
    <property type="term" value="F:minus-end-directed microtubule motor activity"/>
    <property type="evidence" value="ECO:0007669"/>
    <property type="project" value="InterPro"/>
</dbReference>
<feature type="domain" description="Dynein heavy chain AAA module D4" evidence="20">
    <location>
        <begin position="2665"/>
        <end position="2920"/>
    </location>
</feature>
<dbReference type="PANTHER" id="PTHR45703:SF12">
    <property type="entry name" value="DYNEIN AXONEMAL HEAVY CHAIN 11"/>
    <property type="match status" value="1"/>
</dbReference>
<dbReference type="Gene3D" id="1.20.1270.280">
    <property type="match status" value="1"/>
</dbReference>
<dbReference type="GO" id="GO:0008017">
    <property type="term" value="F:microtubule binding"/>
    <property type="evidence" value="ECO:0007669"/>
    <property type="project" value="UniProtKB-ARBA"/>
</dbReference>
<keyword evidence="12" id="KW-0206">Cytoskeleton</keyword>
<feature type="domain" description="Dynein heavy chain tail" evidence="16">
    <location>
        <begin position="198"/>
        <end position="469"/>
    </location>
</feature>
<dbReference type="FunFam" id="1.20.920.30:FF:000003">
    <property type="entry name" value="Dynein axonemal heavy chain 17"/>
    <property type="match status" value="1"/>
</dbReference>
<dbReference type="GO" id="GO:0007018">
    <property type="term" value="P:microtubule-based movement"/>
    <property type="evidence" value="ECO:0007669"/>
    <property type="project" value="InterPro"/>
</dbReference>
<feature type="domain" description="Dynein heavy chain tail" evidence="16">
    <location>
        <begin position="475"/>
        <end position="664"/>
    </location>
</feature>
<dbReference type="Pfam" id="PF12781">
    <property type="entry name" value="AAA_9"/>
    <property type="match status" value="1"/>
</dbReference>
<evidence type="ECO:0000259" key="20">
    <source>
        <dbReference type="Pfam" id="PF12780"/>
    </source>
</evidence>
<dbReference type="InterPro" id="IPR035706">
    <property type="entry name" value="AAA_9"/>
</dbReference>
<feature type="domain" description="Dynein heavy chain C-terminal" evidence="25">
    <location>
        <begin position="4119"/>
        <end position="4421"/>
    </location>
</feature>
<dbReference type="FunFam" id="3.10.490.20:FF:000002">
    <property type="entry name" value="Dynein axonemal heavy chain 17"/>
    <property type="match status" value="1"/>
</dbReference>
<dbReference type="Gene3D" id="1.20.920.20">
    <property type="match status" value="1"/>
</dbReference>
<evidence type="ECO:0000259" key="23">
    <source>
        <dbReference type="Pfam" id="PF17857"/>
    </source>
</evidence>
<dbReference type="Gene3D" id="3.40.50.300">
    <property type="entry name" value="P-loop containing nucleotide triphosphate hydrolases"/>
    <property type="match status" value="5"/>
</dbReference>
<feature type="domain" description="Dynein heavy chain region D6 P-loop" evidence="15">
    <location>
        <begin position="3821"/>
        <end position="3941"/>
    </location>
</feature>
<keyword evidence="3" id="KW-0963">Cytoplasm</keyword>
<dbReference type="FunFam" id="3.40.50.300:FF:000945">
    <property type="entry name" value="Dynein axonemal heavy chain 9"/>
    <property type="match status" value="1"/>
</dbReference>
<dbReference type="Pfam" id="PF18199">
    <property type="entry name" value="Dynein_C"/>
    <property type="match status" value="1"/>
</dbReference>
<dbReference type="FunFam" id="1.10.8.1220:FF:000001">
    <property type="entry name" value="Dynein axonemal heavy chain 5"/>
    <property type="match status" value="1"/>
</dbReference>
<dbReference type="Proteomes" id="UP000250572">
    <property type="component" value="Unassembled WGS sequence"/>
</dbReference>
<sequence>MSDEESLIVPSFLEDVRVKFVGEKVCFLLQLQRQTWEQSAADGEFQALLQDFFQKQTILYFSSTNKRCVLSSNEVLPVAAQSRQIYILKKRPALIDTENYRRLLNFGLLSSSPLLQLSGAIQQVCGPLLTNGKNHPMWPTLISEDISQHVESMCSMTSVVQGQVLGKTILPIPTTTGWMEKSYNRFKMYENYDRTLAHTIETQVIIWSSLIQKMLKQDSSDLLQSGCNPEPSIEIKFWASRKSNLEGIHHQLQSPSVEIMAKVLEVMDSSYLPAINTLIGNVSNDAQLSQLKNNGFIDMEKCTPAVFHTLFLIWTNCQYYQRPARIVVLLQELCNLFIEQASAFLPDDLLHREDTEESLLMIKMVVKALRCVRESYQAQKEKLARQKRYPPWDFPSAMAFSRYNQFMNRLLQLEHLFETMLEFQMMEKLELGGIRGKFYGEQVTKIHNEFTNHCQALKYSKYNPLDLTSQVDSGVMKNMAHTSGFLKWAKMLKERIETPWKQFRLLFNESAQHVEMVNVYSTHRDMVSLLDQYEEDIYSDWCNGLEQTCLINLNQTLISRNPTSGLISVNFSPKLAEILKDVKYIHTLSEKTIPTEAIAVFDKRGIFTKYLNSLQLVVQCYNKLKMTVLEVELPLIRAELVSIDLQLAKAETSLTWQAQDCWSFIQSTKHLVQDLAYRVGRAKENSDTIQSIIKDWSKKAMFCRKDNKKGSLIQLESKMDYVSRKYNSMKRDGEFIHQLIQENMVLFHADPASEGWPSYLEYMDELLVEGLFSYINHSLQFFVDNMEIWPSQPPLFEAQLLLNGSVLGFNPSIDRDAGDGLYELVEGLIGDIFKSSMYIQRVAGHLSMETYQHIMADMPDLSNLRQKIMAKVESVLRKMENYQKYFEGYTHLWQDDRAEFLSQFLRYGRGLSIDELDACRADVLPESPPTTENFKEQIDYYEKLHAEVDQLEDFRVFDGWLRVDCRFFKVSLLNTIKMWSWLFKEHLLTYLMNSLEELQTFLQVAVKGLNSPAVKRDHQGFIDGMTQLFAVRDRQSTIDMMFEPLRRTILLLERYGVTIPELFYTQMEELPEKWNEVKKLALKVKNEVAPMQSAEVIVLRTRCMDFEVKQAKFRERFKENAPFSYNTLNPYSSLEKSEKAIRDMEREVVELQESTNLFDVTIPDYRDIKLCRQEITVLKELWDISTVENWTKTKWRQINVEQMDAELRRFASDIRKLDKDAHFWDVYVGFDLYVKKLLTSLRVVTQLQSQAIRERHWMQLIRTTKVDFTVSDTTTLENLLDLQLHLFEDEVSIIVEKAVKELAIEKIITEISQAWGSMELSYEEHYQTSLPLLKFNEDLIEMLDDHQIQLQNVLQSKHVAHFLDRALELQHQLTAADCVLTIWMEVQRTWVHLESIFQSCDDIHQQIPDNALKFQKIDAEYQELMLDSANTKNLIEATNKQHLFEKLEDLQKRLALCEKALAEYLETKRIAFPRFYFISSADLLDILSKWSRPKEVVTVYLPKLFDSMSDLEFNTSGVLHNPKHALGMYSKEREYVQFQTDCFCNGRVEEWLTRLEESMKNCIKVHLSEAVSLYEDKSREQWILEFPAQIALTGSQIWWSNDMELVFRRLEEGFESALKDYNKKQVFQLNILTEMLLGELSPGDRQKIMSVCTVDVHARDIVASLIDQKVTNSQAFQWLSQLRHCWNEKLQQCYVNICDAQFLYSYEYIGNTSRLVITPLTDRCYITLTQSLHLNMSGAPTGPAGTGKTETTKDLGRAMAVMVYIFNCSEQMDYESMGNIYKGLAQTGAWGCFDEFNRIPADVLSVVAVQVKTIQDAVRSKKESFLFLNQNIALKKSVGIFITMNPGYAGRAELPENLKALFRPCAMVVPDTELICEIMLVAEGFRSAKLLARKFTTLYSLSKELLSKQDHYDWGLRAVKSVLVLAGSLRRKDRTRPEDQVLMRALRDFNMPKIVTEDVTAFLGLLGDLFPGLEVERERNFELEKVIRESTVQLGLQPEETFILKAVQLEELMAVRHSVFVIGCAGTGKSKILRVLHKTYVKLRWKPVWNDLNPKAIDRDELFGFIHPATREWKDGLLSSLMRQQANISHHGPKWIVLDGDIDPMWIESLNTVMDDNKVLTLASNERVPLTLSMRLVFEISHLKMATPATVSRAGILYVNQQDLGWNPYVTSWIDRRERQTERAHLMILFDKYVPRCLEQMKKSFKTITPIPENSMIQTLCTLLDCLLTAENISAESPREIYETYFTFACIWAFGGALYKDQLHDYQVKFSQWWTKEMRTVKFPTQGTVFDYYLDHQTKRFLPWSDIVPSFEVENHTPLQAVVVHTAETMRLSYFMDLLLERRQPVMLVGNAGVGKTALVRNKLDTLSESYTTSKVPFNYYTTSLMLQEILEQPLEKRAGRTYSPVGNKRLVYFIDDMNVPAVDSYGTVQPHALIRQHLDFGHWYCRQKLTLKEVQNTQYVACMNPAAGSFIINPRLQRHFSVFAVNFPSPESRASIYGQMLCGHLKQRAFSQSVQKNAAAVVRALMTLHDKMVQSFVPTAIKFHYIFNLRDMSNVFQGILLAGPQTLRDSSDLVALWLHESCRVYSDRLVDMKDMQLFQKIQMETVHECFEGLEDKKVDKQNLLYCHFANMDRGCSYAPFHDWFLLRTILTEALKSYNELYPTMNLVLFEDAIQHVCRISRILESPRTHGLLVGVGGSGKQSLTRLASYMSSVEVFQITPRKGYSIQDLNMDLAGLLLKAGVKNYRVTLLLTDAEILDDRFLVIVNNILASGESPDIFCEEEIEHIVSSVRREVRSLGLLDDKENCWRFFTHRVQQQLTVVLCMSPVGNTLRVRAHRFPALINCTTIDWFHPWTTEALQSVSYRFIHEIDEIEESISLFMAYVHNSVNQASEKYLRNEKRYNYTTPKSFLQQITLYRNLLEKSQAQLQHKMNRLDNGLQKLQSTAAQVWSLQLVLSLTHFAIYKAILLYFSTLIHVDNLKAKLASQESQLTLKNENIGALLTKIGLQTEKVSKKREAADVEAQKVAVMQAEIAVKRKDCENDLAKAEPSLTAAVEALNTLNKVNLTELKAFPNPPVAVTNVAAAVMVLLAPHGRVPKDRSWKAARAFMGKVDDFLHALVSYDKEHIPESCLTVVKQQYLRKPDFHPDLVWTKSTAAAGLCAWTINIVRYYEIYCEVIPKRSALSQANAELEMETAKLMVLQKKLTDLDANLQSLTAQFERATTEKISCQEEVTQTTQTVEMANRLVKGLMEEKERWSQAIIQYKKQQKTLCGDVLLASAFISYLGYFTSQYRVDLFKNAWIPFLQSQKLFVKKHICFVNTSSTVSVPLTDGLDPILMLTDDATVAAWHNQGLPNDRMSTENAAILTTSERWPLIIDPQQQAIKWIKNRLKPELRMVRLGQKGYIEVIEQALVCGETILIENLPEKVDPVLGNLLGKRTIKRGRCILIGDKECEYNKNFQLILHTKLANPHFPPELQAETTLINFTVTPQGLGDQLLGQVVSSERPDLESLKFLVYKNNFEIEILSTKMELTMQQNHFKIELKKFEDDLLSHLSAADGSFGSDNSLVEQLENTKHMATHIQSKVVEARENETKINEARELYRPAAERAALLFFIINDLSKINPMYQYSLKGFNLVFNKAMEHAQWDEDVRTRVRTLTEAITYSVFLYTSQGLFERDKLTFLSHTAFQILLSQGLIDPQEFEFLLHFPVQTTNFSAVSFLSPHSWGAIKTISTMEEFSGLDKDMENSAKRWKKIVESSCPENEKLPLDWKNKSSLQKLIILRALRPDRLTYAVKKFVEESMGTKYAESNRLEFEKLFEDSTPSTSMFFILSPGMDPLRDVEILGLKLGFSIDRGTLHNVSLGQGQEEVAERVLRNASKQGHWVILQNVHLVVRWLPSLDALLETIAADGHPSYRVFITAEPAQNPKQHVIPRGMLENAIKITNEPPSGMNPSLHTALNNFSQDTLDMCSREQEFNSMLFSLCFFHACITERRKFGSQGWNHNYPFSTGDLTISAHILYNYLEGNSKSMQVPWEDLCYLFGEIMYGGHITDVWDRRLCKTYLQEFINPNMFEAELFLCPGFLAPPVLDYAGYHVYVDENLPPENPVLYGLHPNAELECLTATSENMFRSLWELQHQDSFRRDEATESTDEKIMAIIEDILEKLPEEYNVSEMMGKTTERSPYVLVCFQECERMNLLVAEIKKSLSELDAGLKQRVFLFPQGELTISSSMERLQSALFNDFVPDSWTRLAYPSTKTLAQWLNDLMTSCHELDCWTQDFVLPAVVWLSGFFNPQSFLTAVLQSIARKNQWPLDKMTLTVDVTKKMKEDFGHPPREGAYIHGLFMEGARWDIESSIISEAFLGDLTPAMPVLYVRAVPAEEQELRNTFECPVYRTKQRGSTYVWAFHLRTKEPPPHWVVAGVALLLSVLSGSRQTNGGWKIDSVYCVPGEGNEEPHAAAASQSFGDREMIQCLQCLGGNDRPRDDDETAHLQRSRKDQFNCGCK</sequence>
<keyword evidence="27" id="KW-1185">Reference proteome</keyword>
<dbReference type="FunFam" id="3.40.50.300:FF:000411">
    <property type="entry name" value="dynein heavy chain 17, axonemal"/>
    <property type="match status" value="1"/>
</dbReference>
<dbReference type="FunFam" id="1.20.1270.280:FF:000003">
    <property type="entry name" value="Dynein axonemal heavy chain 17"/>
    <property type="match status" value="1"/>
</dbReference>
<dbReference type="Pfam" id="PF12775">
    <property type="entry name" value="AAA_7"/>
    <property type="match status" value="1"/>
</dbReference>
<dbReference type="Pfam" id="PF17852">
    <property type="entry name" value="Dynein_AAA_lid"/>
    <property type="match status" value="1"/>
</dbReference>
<dbReference type="Gene3D" id="1.20.920.30">
    <property type="match status" value="1"/>
</dbReference>
<dbReference type="Gene3D" id="3.20.180.20">
    <property type="entry name" value="Dynein heavy chain, N-terminal domain 2"/>
    <property type="match status" value="1"/>
</dbReference>
<comment type="caution">
    <text evidence="26">The sequence shown here is derived from an EMBL/GenBank/DDBJ whole genome shotgun (WGS) entry which is preliminary data.</text>
</comment>
<evidence type="ECO:0000259" key="19">
    <source>
        <dbReference type="Pfam" id="PF12777"/>
    </source>
</evidence>
<dbReference type="Pfam" id="PF17857">
    <property type="entry name" value="AAA_lid_1"/>
    <property type="match status" value="1"/>
</dbReference>
<keyword evidence="7" id="KW-0067">ATP-binding</keyword>
<evidence type="ECO:0000256" key="10">
    <source>
        <dbReference type="ARBA" id="ARBA00023069"/>
    </source>
</evidence>
<feature type="domain" description="Dynein heavy chain linker" evidence="17">
    <location>
        <begin position="1170"/>
        <end position="1570"/>
    </location>
</feature>
<evidence type="ECO:0000256" key="7">
    <source>
        <dbReference type="ARBA" id="ARBA00022840"/>
    </source>
</evidence>
<dbReference type="STRING" id="33528.ENSGAFP00000007493"/>
<dbReference type="GO" id="GO:0051959">
    <property type="term" value="F:dynein light intermediate chain binding"/>
    <property type="evidence" value="ECO:0007669"/>
    <property type="project" value="InterPro"/>
</dbReference>
<evidence type="ECO:0000256" key="12">
    <source>
        <dbReference type="ARBA" id="ARBA00023212"/>
    </source>
</evidence>
<dbReference type="Gene3D" id="1.20.140.100">
    <property type="entry name" value="Dynein heavy chain, N-terminal domain 2"/>
    <property type="match status" value="1"/>
</dbReference>
<protein>
    <submittedName>
        <fullName evidence="26">Uncharacterized protein</fullName>
    </submittedName>
</protein>
<dbReference type="Pfam" id="PF08385">
    <property type="entry name" value="DHC_N1"/>
    <property type="match status" value="2"/>
</dbReference>
<feature type="domain" description="Dynein heavy chain ATP-binding dynein motor region" evidence="21">
    <location>
        <begin position="3347"/>
        <end position="3580"/>
    </location>
</feature>
<feature type="coiled-coil region" evidence="14">
    <location>
        <begin position="1440"/>
        <end position="1467"/>
    </location>
</feature>
<dbReference type="Gene3D" id="1.10.8.710">
    <property type="match status" value="1"/>
</dbReference>
<dbReference type="Pfam" id="PF08393">
    <property type="entry name" value="DHC_N2"/>
    <property type="match status" value="1"/>
</dbReference>
<dbReference type="SUPFAM" id="SSF52540">
    <property type="entry name" value="P-loop containing nucleoside triphosphate hydrolases"/>
    <property type="match status" value="4"/>
</dbReference>
<evidence type="ECO:0000259" key="16">
    <source>
        <dbReference type="Pfam" id="PF08385"/>
    </source>
</evidence>
<dbReference type="Pfam" id="PF18198">
    <property type="entry name" value="AAA_lid_11"/>
    <property type="match status" value="1"/>
</dbReference>
<keyword evidence="8" id="KW-0243">Dynein</keyword>
<dbReference type="InterPro" id="IPR024317">
    <property type="entry name" value="Dynein_heavy_chain_D4_dom"/>
</dbReference>
<dbReference type="InterPro" id="IPR004273">
    <property type="entry name" value="Dynein_heavy_D6_P-loop"/>
</dbReference>
<dbReference type="Pfam" id="PF12777">
    <property type="entry name" value="MT"/>
    <property type="match status" value="1"/>
</dbReference>
<dbReference type="GO" id="GO:0045505">
    <property type="term" value="F:dynein intermediate chain binding"/>
    <property type="evidence" value="ECO:0007669"/>
    <property type="project" value="InterPro"/>
</dbReference>
<dbReference type="InterPro" id="IPR041466">
    <property type="entry name" value="Dynein_AAA5_ext"/>
</dbReference>
<dbReference type="Pfam" id="PF12780">
    <property type="entry name" value="AAA_8"/>
    <property type="match status" value="1"/>
</dbReference>
<feature type="domain" description="Dynein heavy chain AAA 5 extension" evidence="22">
    <location>
        <begin position="2189"/>
        <end position="2306"/>
    </location>
</feature>
<dbReference type="FunFam" id="3.20.180.20:FF:000001">
    <property type="entry name" value="Dynein axonemal heavy chain 5"/>
    <property type="match status" value="1"/>
</dbReference>
<feature type="domain" description="Dynein heavy chain hydrolytic ATP-binding dynein motor region" evidence="18">
    <location>
        <begin position="1704"/>
        <end position="2030"/>
    </location>
</feature>
<dbReference type="InterPro" id="IPR026983">
    <property type="entry name" value="DHC"/>
</dbReference>
<reference evidence="26 27" key="1">
    <citation type="journal article" date="2018" name="G3 (Bethesda)">
        <title>A High-Quality Reference Genome for the Invasive Mosquitofish Gambusia affinis Using a Chicago Library.</title>
        <authorList>
            <person name="Hoffberg S.L."/>
            <person name="Troendle N.J."/>
            <person name="Glenn T.C."/>
            <person name="Mahmud O."/>
            <person name="Louha S."/>
            <person name="Chalopin D."/>
            <person name="Bennetzen J.L."/>
            <person name="Mauricio R."/>
        </authorList>
    </citation>
    <scope>NUCLEOTIDE SEQUENCE [LARGE SCALE GENOMIC DNA]</scope>
    <source>
        <strain evidence="26">NE01/NJP1002.9</strain>
        <tissue evidence="26">Muscle</tissue>
    </source>
</reference>
<keyword evidence="5" id="KW-0677">Repeat</keyword>
<dbReference type="Gene3D" id="1.10.472.130">
    <property type="match status" value="1"/>
</dbReference>